<evidence type="ECO:0008006" key="4">
    <source>
        <dbReference type="Google" id="ProtNLM"/>
    </source>
</evidence>
<organism evidence="2 3">
    <name type="scientific">Haloprofundus marisrubri</name>
    <dbReference type="NCBI Taxonomy" id="1514971"/>
    <lineage>
        <taxon>Archaea</taxon>
        <taxon>Methanobacteriati</taxon>
        <taxon>Methanobacteriota</taxon>
        <taxon>Stenosarchaea group</taxon>
        <taxon>Halobacteria</taxon>
        <taxon>Halobacteriales</taxon>
        <taxon>Haloferacaceae</taxon>
        <taxon>Haloprofundus</taxon>
    </lineage>
</organism>
<dbReference type="STRING" id="1514971.AUR64_10220"/>
<name>A0A0W1R949_9EURY</name>
<feature type="transmembrane region" description="Helical" evidence="1">
    <location>
        <begin position="20"/>
        <end position="38"/>
    </location>
</feature>
<dbReference type="EMBL" id="LOPU01000018">
    <property type="protein sequence ID" value="KTG09976.1"/>
    <property type="molecule type" value="Genomic_DNA"/>
</dbReference>
<comment type="caution">
    <text evidence="2">The sequence shown here is derived from an EMBL/GenBank/DDBJ whole genome shotgun (WGS) entry which is preliminary data.</text>
</comment>
<dbReference type="RefSeq" id="WP_058581331.1">
    <property type="nucleotide sequence ID" value="NZ_LOPU01000018.1"/>
</dbReference>
<keyword evidence="1" id="KW-0812">Transmembrane</keyword>
<feature type="transmembrane region" description="Helical" evidence="1">
    <location>
        <begin position="106"/>
        <end position="127"/>
    </location>
</feature>
<dbReference type="AlphaFoldDB" id="A0A0W1R949"/>
<accession>A0A0W1R949</accession>
<feature type="transmembrane region" description="Helical" evidence="1">
    <location>
        <begin position="44"/>
        <end position="62"/>
    </location>
</feature>
<reference evidence="2 3" key="1">
    <citation type="submission" date="2015-12" db="EMBL/GenBank/DDBJ databases">
        <title>Haloprofundus marisrubri gen. nov., sp. nov., an extremely halophilic archaeon isolated from the Discovery deep brine-seawater interface in the Red Sea.</title>
        <authorList>
            <person name="Zhang G."/>
            <person name="Stingl U."/>
            <person name="Rashid M."/>
        </authorList>
    </citation>
    <scope>NUCLEOTIDE SEQUENCE [LARGE SCALE GENOMIC DNA]</scope>
    <source>
        <strain evidence="2 3">SB9</strain>
    </source>
</reference>
<evidence type="ECO:0000313" key="3">
    <source>
        <dbReference type="Proteomes" id="UP000054387"/>
    </source>
</evidence>
<evidence type="ECO:0000256" key="1">
    <source>
        <dbReference type="SAM" id="Phobius"/>
    </source>
</evidence>
<proteinExistence type="predicted"/>
<keyword evidence="3" id="KW-1185">Reference proteome</keyword>
<evidence type="ECO:0000313" key="2">
    <source>
        <dbReference type="EMBL" id="KTG09976.1"/>
    </source>
</evidence>
<gene>
    <name evidence="2" type="ORF">AUR64_10220</name>
</gene>
<sequence length="129" mass="13621">MAEYEPGVCNIGEGEQRKRYALGAVALVATLGLFVGVLTTGAPTLLLLASVVPLFGVAEGYFQGRHNFCTGFATLGIYDTSDDGTDRREVPDASARRADRQRARQIHAKSATAAVGATILVYAVGLLSF</sequence>
<dbReference type="OrthoDB" id="253187at2157"/>
<keyword evidence="1" id="KW-0472">Membrane</keyword>
<keyword evidence="1" id="KW-1133">Transmembrane helix</keyword>
<dbReference type="Proteomes" id="UP000054387">
    <property type="component" value="Unassembled WGS sequence"/>
</dbReference>
<protein>
    <recommendedName>
        <fullName evidence="4">DUF2892 domain-containing protein</fullName>
    </recommendedName>
</protein>